<sequence length="109" mass="12547">MSSIVFILIIAILIYLYGILAYFSLLLKKDTLLTKSFNKKNIENHNHTTLLAIYGLFYSTFSFVTVGYAIILMINNHSFNQLLKNMVILMTVFSSIYGFLIAIIKKRKI</sequence>
<keyword evidence="1" id="KW-0812">Transmembrane</keyword>
<feature type="transmembrane region" description="Helical" evidence="1">
    <location>
        <begin position="6"/>
        <end position="27"/>
    </location>
</feature>
<evidence type="ECO:0008006" key="4">
    <source>
        <dbReference type="Google" id="ProtNLM"/>
    </source>
</evidence>
<dbReference type="GeneID" id="68876667"/>
<evidence type="ECO:0000256" key="1">
    <source>
        <dbReference type="SAM" id="Phobius"/>
    </source>
</evidence>
<accession>A0A650LWJ8</accession>
<keyword evidence="1" id="KW-0472">Membrane</keyword>
<evidence type="ECO:0000313" key="2">
    <source>
        <dbReference type="EMBL" id="VCT83722.1"/>
    </source>
</evidence>
<protein>
    <recommendedName>
        <fullName evidence="4">DUF3784 domain-containing protein</fullName>
    </recommendedName>
</protein>
<dbReference type="AlphaFoldDB" id="A0A650LWJ8"/>
<dbReference type="EMBL" id="UWJD01000001">
    <property type="protein sequence ID" value="VCT83722.1"/>
    <property type="molecule type" value="Genomic_DNA"/>
</dbReference>
<dbReference type="RefSeq" id="WP_125149101.1">
    <property type="nucleotide sequence ID" value="NZ_CAKJVD010000043.1"/>
</dbReference>
<feature type="transmembrane region" description="Helical" evidence="1">
    <location>
        <begin position="48"/>
        <end position="74"/>
    </location>
</feature>
<gene>
    <name evidence="2" type="ORF">CNEONATNEC25_01319</name>
</gene>
<evidence type="ECO:0000313" key="3">
    <source>
        <dbReference type="Proteomes" id="UP000431451"/>
    </source>
</evidence>
<keyword evidence="1" id="KW-1133">Transmembrane helix</keyword>
<organism evidence="2 3">
    <name type="scientific">Clostridium neonatale</name>
    <dbReference type="NCBI Taxonomy" id="137838"/>
    <lineage>
        <taxon>Bacteria</taxon>
        <taxon>Bacillati</taxon>
        <taxon>Bacillota</taxon>
        <taxon>Clostridia</taxon>
        <taxon>Eubacteriales</taxon>
        <taxon>Clostridiaceae</taxon>
        <taxon>Clostridium</taxon>
    </lineage>
</organism>
<dbReference type="Proteomes" id="UP000431451">
    <property type="component" value="Unassembled WGS sequence"/>
</dbReference>
<reference evidence="2 3" key="1">
    <citation type="submission" date="2018-06" db="EMBL/GenBank/DDBJ databases">
        <authorList>
            <consortium name="IHU Genomes"/>
        </authorList>
    </citation>
    <scope>NUCLEOTIDE SEQUENCE [LARGE SCALE GENOMIC DNA]</scope>
    <source>
        <strain evidence="2 3">NEC25</strain>
    </source>
</reference>
<feature type="transmembrane region" description="Helical" evidence="1">
    <location>
        <begin position="86"/>
        <end position="104"/>
    </location>
</feature>
<name>A0A650LWJ8_9CLOT</name>
<proteinExistence type="predicted"/>